<dbReference type="EMBL" id="FAVB01000004">
    <property type="protein sequence ID" value="CUU86773.1"/>
    <property type="molecule type" value="Genomic_DNA"/>
</dbReference>
<evidence type="ECO:0000313" key="3">
    <source>
        <dbReference type="EMBL" id="CUU69398.1"/>
    </source>
</evidence>
<feature type="chain" id="PRO_5014239470" evidence="2">
    <location>
        <begin position="17"/>
        <end position="134"/>
    </location>
</feature>
<evidence type="ECO:0000313" key="7">
    <source>
        <dbReference type="Proteomes" id="UP000052245"/>
    </source>
</evidence>
<accession>A0A2S5JCX6</accession>
<dbReference type="Proteomes" id="UP000052245">
    <property type="component" value="Unassembled WGS sequence"/>
</dbReference>
<comment type="caution">
    <text evidence="3">The sequence shown here is derived from an EMBL/GenBank/DDBJ whole genome shotgun (WGS) entry which is preliminary data.</text>
</comment>
<organism evidence="3 7">
    <name type="scientific">Campylobacter hyointestinalis subsp. hyointestinalis</name>
    <dbReference type="NCBI Taxonomy" id="91352"/>
    <lineage>
        <taxon>Bacteria</taxon>
        <taxon>Pseudomonadati</taxon>
        <taxon>Campylobacterota</taxon>
        <taxon>Epsilonproteobacteria</taxon>
        <taxon>Campylobacterales</taxon>
        <taxon>Campylobacteraceae</taxon>
        <taxon>Campylobacter</taxon>
    </lineage>
</organism>
<keyword evidence="6" id="KW-1185">Reference proteome</keyword>
<keyword evidence="1" id="KW-1133">Transmembrane helix</keyword>
<gene>
    <name evidence="5" type="ORF">CDQ78_01650</name>
    <name evidence="4" type="ORF">ERS686654_01712</name>
    <name evidence="3" type="ORF">ERS739223_00117</name>
</gene>
<dbReference type="EMBL" id="NIQP01000001">
    <property type="protein sequence ID" value="PPB73102.1"/>
    <property type="molecule type" value="Genomic_DNA"/>
</dbReference>
<dbReference type="EMBL" id="FAVC01000001">
    <property type="protein sequence ID" value="CUU69398.1"/>
    <property type="molecule type" value="Genomic_DNA"/>
</dbReference>
<evidence type="ECO:0000313" key="4">
    <source>
        <dbReference type="EMBL" id="CUU86773.1"/>
    </source>
</evidence>
<name>A0A2S5JCX6_CAMHY</name>
<evidence type="ECO:0000256" key="2">
    <source>
        <dbReference type="SAM" id="SignalP"/>
    </source>
</evidence>
<reference evidence="5 8" key="2">
    <citation type="submission" date="2017-06" db="EMBL/GenBank/DDBJ databases">
        <title>Updating the genomic taxonomy and epidemiology of Campylobacter hyointestinalis; discovery in New Zealand farmed ruminants.</title>
        <authorList>
            <person name="Wilkinson D.A."/>
            <person name="Fayaz A."/>
            <person name="Biggs P.J."/>
            <person name="Midwinter A.C."/>
        </authorList>
    </citation>
    <scope>NUCLEOTIDE SEQUENCE [LARGE SCALE GENOMIC DNA]</scope>
    <source>
        <strain evidence="5 8">S1614a</strain>
    </source>
</reference>
<evidence type="ECO:0000313" key="6">
    <source>
        <dbReference type="Proteomes" id="UP000052237"/>
    </source>
</evidence>
<dbReference type="Proteomes" id="UP000239685">
    <property type="component" value="Unassembled WGS sequence"/>
</dbReference>
<reference evidence="6 7" key="1">
    <citation type="submission" date="2015-11" db="EMBL/GenBank/DDBJ databases">
        <authorList>
            <consortium name="Pathogen Informatics"/>
        </authorList>
    </citation>
    <scope>NUCLEOTIDE SEQUENCE [LARGE SCALE GENOMIC DNA]</scope>
    <source>
        <strain evidence="4 6">006A-0059</strain>
        <strain evidence="3 7">007A-0283</strain>
    </source>
</reference>
<feature type="transmembrane region" description="Helical" evidence="1">
    <location>
        <begin position="110"/>
        <end position="131"/>
    </location>
</feature>
<evidence type="ECO:0000313" key="8">
    <source>
        <dbReference type="Proteomes" id="UP000239685"/>
    </source>
</evidence>
<dbReference type="Proteomes" id="UP000052237">
    <property type="component" value="Unassembled WGS sequence"/>
</dbReference>
<keyword evidence="1" id="KW-0812">Transmembrane</keyword>
<evidence type="ECO:0000313" key="5">
    <source>
        <dbReference type="EMBL" id="PPB73102.1"/>
    </source>
</evidence>
<feature type="signal peptide" evidence="2">
    <location>
        <begin position="1"/>
        <end position="16"/>
    </location>
</feature>
<dbReference type="AlphaFoldDB" id="A0A2S5JCX6"/>
<dbReference type="RefSeq" id="WP_034960936.1">
    <property type="nucleotide sequence ID" value="NZ_CP040464.1"/>
</dbReference>
<keyword evidence="1" id="KW-0472">Membrane</keyword>
<evidence type="ECO:0000256" key="1">
    <source>
        <dbReference type="SAM" id="Phobius"/>
    </source>
</evidence>
<protein>
    <submittedName>
        <fullName evidence="3">Uncharacterized protein</fullName>
    </submittedName>
</protein>
<proteinExistence type="predicted"/>
<accession>A0A0S4RA39</accession>
<sequence>MIKLFLVFLLSVVANAHSLKVFADEDGDFVVIKSYFYGNSPCNGCNVDIIKDGKIIQNTKTDENGTARVKLMMNEFDILVDGSLAHEKRITFSTDKNITIANQDDSDLTYTIKIIGCILGLIIFFGILYFIKRK</sequence>
<keyword evidence="2" id="KW-0732">Signal</keyword>